<proteinExistence type="predicted"/>
<evidence type="ECO:0000313" key="1">
    <source>
        <dbReference type="EMBL" id="KAF7623353.1"/>
    </source>
</evidence>
<dbReference type="Proteomes" id="UP000605970">
    <property type="component" value="Unassembled WGS sequence"/>
</dbReference>
<sequence>MITGGYCEKYEAIQPSKVDMMLSDVDDELLRNVGIKEGIEYLSKGKFFLRFFPVTGTIYGPNKRLFICLTCRDFDKHDAPIVNVWFVVDTESLGTFINKKTMKALTGSDHVYYWMRAAVQDPNICNEFYSSHSHFKEANVLGMEAILRLGVTIEGIDWEKNSFRLEKYKWYIVEYILFKKNDEENRKM</sequence>
<gene>
    <name evidence="1" type="ORF">Mgra_00010303</name>
</gene>
<name>A0A8S9ZCN2_9BILA</name>
<reference evidence="1" key="1">
    <citation type="journal article" date="2020" name="Ecol. Evol.">
        <title>Genome structure and content of the rice root-knot nematode (Meloidogyne graminicola).</title>
        <authorList>
            <person name="Phan N.T."/>
            <person name="Danchin E.G.J."/>
            <person name="Klopp C."/>
            <person name="Perfus-Barbeoch L."/>
            <person name="Kozlowski D.K."/>
            <person name="Koutsovoulos G.D."/>
            <person name="Lopez-Roques C."/>
            <person name="Bouchez O."/>
            <person name="Zahm M."/>
            <person name="Besnard G."/>
            <person name="Bellafiore S."/>
        </authorList>
    </citation>
    <scope>NUCLEOTIDE SEQUENCE</scope>
    <source>
        <strain evidence="1">VN-18</strain>
    </source>
</reference>
<dbReference type="AlphaFoldDB" id="A0A8S9ZCN2"/>
<keyword evidence="2" id="KW-1185">Reference proteome</keyword>
<evidence type="ECO:0000313" key="2">
    <source>
        <dbReference type="Proteomes" id="UP000605970"/>
    </source>
</evidence>
<comment type="caution">
    <text evidence="1">The sequence shown here is derived from an EMBL/GenBank/DDBJ whole genome shotgun (WGS) entry which is preliminary data.</text>
</comment>
<accession>A0A8S9ZCN2</accession>
<dbReference type="EMBL" id="JABEBT010000270">
    <property type="protein sequence ID" value="KAF7623353.1"/>
    <property type="molecule type" value="Genomic_DNA"/>
</dbReference>
<protein>
    <submittedName>
        <fullName evidence="1">Uncharacterized protein</fullName>
    </submittedName>
</protein>
<organism evidence="1 2">
    <name type="scientific">Meloidogyne graminicola</name>
    <dbReference type="NCBI Taxonomy" id="189291"/>
    <lineage>
        <taxon>Eukaryota</taxon>
        <taxon>Metazoa</taxon>
        <taxon>Ecdysozoa</taxon>
        <taxon>Nematoda</taxon>
        <taxon>Chromadorea</taxon>
        <taxon>Rhabditida</taxon>
        <taxon>Tylenchina</taxon>
        <taxon>Tylenchomorpha</taxon>
        <taxon>Tylenchoidea</taxon>
        <taxon>Meloidogynidae</taxon>
        <taxon>Meloidogyninae</taxon>
        <taxon>Meloidogyne</taxon>
    </lineage>
</organism>
<dbReference type="OrthoDB" id="5857882at2759"/>